<evidence type="ECO:0000256" key="2">
    <source>
        <dbReference type="SAM" id="Phobius"/>
    </source>
</evidence>
<gene>
    <name evidence="3" type="ORF">FNF28_04705</name>
</gene>
<feature type="region of interest" description="Disordered" evidence="1">
    <location>
        <begin position="547"/>
        <end position="581"/>
    </location>
</feature>
<keyword evidence="2" id="KW-0812">Transmembrane</keyword>
<dbReference type="AlphaFoldDB" id="A0A5A8DFB4"/>
<evidence type="ECO:0000256" key="1">
    <source>
        <dbReference type="SAM" id="MobiDB-lite"/>
    </source>
</evidence>
<organism evidence="3 4">
    <name type="scientific">Cafeteria roenbergensis</name>
    <name type="common">Marine flagellate</name>
    <dbReference type="NCBI Taxonomy" id="33653"/>
    <lineage>
        <taxon>Eukaryota</taxon>
        <taxon>Sar</taxon>
        <taxon>Stramenopiles</taxon>
        <taxon>Bigyra</taxon>
        <taxon>Opalozoa</taxon>
        <taxon>Bicosoecida</taxon>
        <taxon>Cafeteriaceae</taxon>
        <taxon>Cafeteria</taxon>
    </lineage>
</organism>
<protein>
    <submittedName>
        <fullName evidence="3">Uncharacterized protein</fullName>
    </submittedName>
</protein>
<sequence length="581" mass="62360">MGIVQTLKGTLESKNGQMLMNCVLIAMGLYSSISMLLALFALEANSDDISNSFDNWRLKPLVSVAFVTSQASSSLETAECPTDHPENLNDVVFGGVSAGLCTCKSGAVWRDDGRNYFQYSSSGTCNTNQTKADCKSDSSIPAMTLPFWSNGLMVCGRRGGEAAIIGTAPFRERPVPKTTGTPCPTGYRLCGDASEAGEAICFPTSEPLCPISALATVPSSSFRPSDYRNATFFQQADGSWLVASREAGHLPVVNAKAGFRSVCVGQDDPYTYGTSSANVAGRLTVSFGCKGGREVDDRYMTYSTLSQPNLLQYNFNASSNYCSSTGRSTVALANIAGRARTATRSAARSSRARCARSSCRTLWGTRRRGARSSFFRREIKWAPSCPVPRKTLVENVDPLMEIVSFTQVVTGINIATNVIGILIYINLFINVCSGDSPCCPMSHEAEKALLKRGKTWVDTIMKLARIIPLGLLATKTFEVSEFWSGIAGVGCTDPTTQATLVFLSSKLATAYASYSVTLAMDCVSLLLSLYHVSKALCCPAADIDNEEAEPSKETELGHEAAGHPVTDEESLVVTENPTRAN</sequence>
<evidence type="ECO:0000313" key="4">
    <source>
        <dbReference type="Proteomes" id="UP000324907"/>
    </source>
</evidence>
<accession>A0A5A8DFB4</accession>
<comment type="caution">
    <text evidence="3">The sequence shown here is derived from an EMBL/GenBank/DDBJ whole genome shotgun (WGS) entry which is preliminary data.</text>
</comment>
<dbReference type="EMBL" id="VLTL01000080">
    <property type="protein sequence ID" value="KAA0162531.1"/>
    <property type="molecule type" value="Genomic_DNA"/>
</dbReference>
<feature type="compositionally biased region" description="Basic and acidic residues" evidence="1">
    <location>
        <begin position="549"/>
        <end position="561"/>
    </location>
</feature>
<dbReference type="Proteomes" id="UP000324907">
    <property type="component" value="Unassembled WGS sequence"/>
</dbReference>
<keyword evidence="2" id="KW-0472">Membrane</keyword>
<name>A0A5A8DFB4_CAFRO</name>
<reference evidence="3 4" key="1">
    <citation type="submission" date="2019-07" db="EMBL/GenBank/DDBJ databases">
        <title>Genomes of Cafeteria roenbergensis.</title>
        <authorList>
            <person name="Fischer M.G."/>
            <person name="Hackl T."/>
            <person name="Roman M."/>
        </authorList>
    </citation>
    <scope>NUCLEOTIDE SEQUENCE [LARGE SCALE GENOMIC DNA]</scope>
    <source>
        <strain evidence="3 4">RCC970-E3</strain>
    </source>
</reference>
<proteinExistence type="predicted"/>
<evidence type="ECO:0000313" key="3">
    <source>
        <dbReference type="EMBL" id="KAA0162531.1"/>
    </source>
</evidence>
<feature type="transmembrane region" description="Helical" evidence="2">
    <location>
        <begin position="21"/>
        <end position="42"/>
    </location>
</feature>
<keyword evidence="2" id="KW-1133">Transmembrane helix</keyword>